<dbReference type="Pfam" id="PF06719">
    <property type="entry name" value="AraC_N"/>
    <property type="match status" value="1"/>
</dbReference>
<dbReference type="PROSITE" id="PS01124">
    <property type="entry name" value="HTH_ARAC_FAMILY_2"/>
    <property type="match status" value="1"/>
</dbReference>
<dbReference type="InterPro" id="IPR009594">
    <property type="entry name" value="Tscrpt_reg_HTH_AraC_N"/>
</dbReference>
<dbReference type="Gene3D" id="1.10.10.60">
    <property type="entry name" value="Homeodomain-like"/>
    <property type="match status" value="2"/>
</dbReference>
<proteinExistence type="predicted"/>
<dbReference type="InterPro" id="IPR018060">
    <property type="entry name" value="HTH_AraC"/>
</dbReference>
<accession>A0ABU9Y6B1</accession>
<protein>
    <submittedName>
        <fullName evidence="4">AraC family transcriptional regulator</fullName>
    </submittedName>
</protein>
<keyword evidence="2" id="KW-0804">Transcription</keyword>
<organism evidence="4 5">
    <name type="scientific">Sphingomonas oligophenolica</name>
    <dbReference type="NCBI Taxonomy" id="301154"/>
    <lineage>
        <taxon>Bacteria</taxon>
        <taxon>Pseudomonadati</taxon>
        <taxon>Pseudomonadota</taxon>
        <taxon>Alphaproteobacteria</taxon>
        <taxon>Sphingomonadales</taxon>
        <taxon>Sphingomonadaceae</taxon>
        <taxon>Sphingomonas</taxon>
    </lineage>
</organism>
<keyword evidence="1" id="KW-0805">Transcription regulation</keyword>
<dbReference type="Pfam" id="PF12833">
    <property type="entry name" value="HTH_18"/>
    <property type="match status" value="1"/>
</dbReference>
<dbReference type="Proteomes" id="UP001419910">
    <property type="component" value="Unassembled WGS sequence"/>
</dbReference>
<dbReference type="SMART" id="SM00342">
    <property type="entry name" value="HTH_ARAC"/>
    <property type="match status" value="1"/>
</dbReference>
<gene>
    <name evidence="4" type="ORF">ABC974_16850</name>
</gene>
<evidence type="ECO:0000313" key="5">
    <source>
        <dbReference type="Proteomes" id="UP001419910"/>
    </source>
</evidence>
<sequence>MHEIINRMCDVVDRHATEPRFATPISGLRLFRMPTSVESMHLFYNPRVCIILRGSKKVDLAGAHFDADPATFLIVTVDLPVSSRVFAAPDDPFHIALTLDLDRGLLAELLQRQPSQTISSTSLAGLSAAPMTGELLGAFARLLDLLDHPEDLDVLSPLLLREIHHRMLRSASGALLAQFAVSGSHLWQIAKATSWIRANFREAVSIETLAELAGMSVTSFHRHFKAVTMMTPIEYRTQLRLQEARRMLLSEKPTAAVAGLAVGYDSQSQFSRDYKRAFGAPPATDVARLKNAG</sequence>
<evidence type="ECO:0000256" key="2">
    <source>
        <dbReference type="ARBA" id="ARBA00023163"/>
    </source>
</evidence>
<dbReference type="EMBL" id="JBDIME010000016">
    <property type="protein sequence ID" value="MEN2791306.1"/>
    <property type="molecule type" value="Genomic_DNA"/>
</dbReference>
<dbReference type="InterPro" id="IPR009057">
    <property type="entry name" value="Homeodomain-like_sf"/>
</dbReference>
<dbReference type="PANTHER" id="PTHR43436:SF1">
    <property type="entry name" value="TRANSCRIPTIONAL REGULATORY PROTEIN"/>
    <property type="match status" value="1"/>
</dbReference>
<keyword evidence="5" id="KW-1185">Reference proteome</keyword>
<reference evidence="4 5" key="1">
    <citation type="submission" date="2024-05" db="EMBL/GenBank/DDBJ databases">
        <authorList>
            <person name="Liu Q."/>
            <person name="Xin Y.-H."/>
        </authorList>
    </citation>
    <scope>NUCLEOTIDE SEQUENCE [LARGE SCALE GENOMIC DNA]</scope>
    <source>
        <strain evidence="4 5">CGMCC 1.10181</strain>
    </source>
</reference>
<dbReference type="RefSeq" id="WP_345840480.1">
    <property type="nucleotide sequence ID" value="NZ_JBDIME010000016.1"/>
</dbReference>
<evidence type="ECO:0000256" key="1">
    <source>
        <dbReference type="ARBA" id="ARBA00023015"/>
    </source>
</evidence>
<comment type="caution">
    <text evidence="4">The sequence shown here is derived from an EMBL/GenBank/DDBJ whole genome shotgun (WGS) entry which is preliminary data.</text>
</comment>
<dbReference type="PANTHER" id="PTHR43436">
    <property type="entry name" value="ARAC-FAMILY TRANSCRIPTIONAL REGULATOR"/>
    <property type="match status" value="1"/>
</dbReference>
<name>A0ABU9Y6B1_9SPHN</name>
<evidence type="ECO:0000313" key="4">
    <source>
        <dbReference type="EMBL" id="MEN2791306.1"/>
    </source>
</evidence>
<feature type="domain" description="HTH araC/xylS-type" evidence="3">
    <location>
        <begin position="190"/>
        <end position="288"/>
    </location>
</feature>
<evidence type="ECO:0000259" key="3">
    <source>
        <dbReference type="PROSITE" id="PS01124"/>
    </source>
</evidence>
<dbReference type="SUPFAM" id="SSF46689">
    <property type="entry name" value="Homeodomain-like"/>
    <property type="match status" value="2"/>
</dbReference>